<comment type="similarity">
    <text evidence="2">Belongs to the peptidase S1 family.</text>
</comment>
<evidence type="ECO:0000256" key="6">
    <source>
        <dbReference type="ARBA" id="ARBA00022801"/>
    </source>
</evidence>
<feature type="domain" description="Peptidase S1" evidence="12">
    <location>
        <begin position="779"/>
        <end position="1011"/>
    </location>
</feature>
<dbReference type="PANTHER" id="PTHR24276:SF91">
    <property type="entry name" value="AT26814P-RELATED"/>
    <property type="match status" value="1"/>
</dbReference>
<evidence type="ECO:0000256" key="11">
    <source>
        <dbReference type="SAM" id="SignalP"/>
    </source>
</evidence>
<feature type="domain" description="Peptidase S1" evidence="12">
    <location>
        <begin position="530"/>
        <end position="760"/>
    </location>
</feature>
<evidence type="ECO:0000256" key="8">
    <source>
        <dbReference type="ARBA" id="ARBA00023145"/>
    </source>
</evidence>
<dbReference type="PROSITE" id="PS00135">
    <property type="entry name" value="TRYPSIN_SER"/>
    <property type="match status" value="3"/>
</dbReference>
<dbReference type="Proteomes" id="UP000037069">
    <property type="component" value="Unassembled WGS sequence"/>
</dbReference>
<dbReference type="FunFam" id="2.40.10.10:FF:000077">
    <property type="entry name" value="Predicted protein"/>
    <property type="match status" value="1"/>
</dbReference>
<keyword evidence="9" id="KW-1015">Disulfide bond</keyword>
<feature type="signal peptide" evidence="11">
    <location>
        <begin position="1"/>
        <end position="17"/>
    </location>
</feature>
<dbReference type="InterPro" id="IPR009003">
    <property type="entry name" value="Peptidase_S1_PA"/>
</dbReference>
<dbReference type="FunFam" id="2.40.10.10:FF:000047">
    <property type="entry name" value="Trypsin eta"/>
    <property type="match status" value="4"/>
</dbReference>
<dbReference type="InterPro" id="IPR050430">
    <property type="entry name" value="Peptidase_S1"/>
</dbReference>
<dbReference type="PANTHER" id="PTHR24276">
    <property type="entry name" value="POLYSERASE-RELATED"/>
    <property type="match status" value="1"/>
</dbReference>
<dbReference type="GO" id="GO:0005576">
    <property type="term" value="C:extracellular region"/>
    <property type="evidence" value="ECO:0007669"/>
    <property type="project" value="UniProtKB-SubCell"/>
</dbReference>
<dbReference type="OrthoDB" id="10059102at2759"/>
<keyword evidence="8" id="KW-0865">Zymogen</keyword>
<dbReference type="AlphaFoldDB" id="A0A0L0C553"/>
<evidence type="ECO:0000313" key="14">
    <source>
        <dbReference type="Proteomes" id="UP000037069"/>
    </source>
</evidence>
<gene>
    <name evidence="13" type="ORF">FF38_12325</name>
</gene>
<evidence type="ECO:0000256" key="2">
    <source>
        <dbReference type="ARBA" id="ARBA00007664"/>
    </source>
</evidence>
<dbReference type="OMA" id="WIVEELQ"/>
<evidence type="ECO:0000259" key="12">
    <source>
        <dbReference type="PROSITE" id="PS50240"/>
    </source>
</evidence>
<accession>A0A0L0C553</accession>
<feature type="domain" description="Peptidase S1" evidence="12">
    <location>
        <begin position="36"/>
        <end position="279"/>
    </location>
</feature>
<dbReference type="InterPro" id="IPR018114">
    <property type="entry name" value="TRYPSIN_HIS"/>
</dbReference>
<dbReference type="InterPro" id="IPR001254">
    <property type="entry name" value="Trypsin_dom"/>
</dbReference>
<evidence type="ECO:0000313" key="13">
    <source>
        <dbReference type="EMBL" id="KNC27533.1"/>
    </source>
</evidence>
<organism evidence="13 14">
    <name type="scientific">Lucilia cuprina</name>
    <name type="common">Green bottle fly</name>
    <name type="synonym">Australian sheep blowfly</name>
    <dbReference type="NCBI Taxonomy" id="7375"/>
    <lineage>
        <taxon>Eukaryota</taxon>
        <taxon>Metazoa</taxon>
        <taxon>Ecdysozoa</taxon>
        <taxon>Arthropoda</taxon>
        <taxon>Hexapoda</taxon>
        <taxon>Insecta</taxon>
        <taxon>Pterygota</taxon>
        <taxon>Neoptera</taxon>
        <taxon>Endopterygota</taxon>
        <taxon>Diptera</taxon>
        <taxon>Brachycera</taxon>
        <taxon>Muscomorpha</taxon>
        <taxon>Oestroidea</taxon>
        <taxon>Calliphoridae</taxon>
        <taxon>Luciliinae</taxon>
        <taxon>Lucilia</taxon>
    </lineage>
</organism>
<dbReference type="PROSITE" id="PS00134">
    <property type="entry name" value="TRYPSIN_HIS"/>
    <property type="match status" value="4"/>
</dbReference>
<dbReference type="Pfam" id="PF00089">
    <property type="entry name" value="Trypsin"/>
    <property type="match status" value="5"/>
</dbReference>
<dbReference type="PRINTS" id="PR00722">
    <property type="entry name" value="CHYMOTRYPSIN"/>
</dbReference>
<dbReference type="EMBL" id="JRES01000890">
    <property type="protein sequence ID" value="KNC27533.1"/>
    <property type="molecule type" value="Genomic_DNA"/>
</dbReference>
<dbReference type="Gene3D" id="2.40.10.10">
    <property type="entry name" value="Trypsin-like serine proteases"/>
    <property type="match status" value="5"/>
</dbReference>
<evidence type="ECO:0000256" key="9">
    <source>
        <dbReference type="ARBA" id="ARBA00023157"/>
    </source>
</evidence>
<evidence type="ECO:0000256" key="10">
    <source>
        <dbReference type="RuleBase" id="RU363034"/>
    </source>
</evidence>
<comment type="caution">
    <text evidence="13">The sequence shown here is derived from an EMBL/GenBank/DDBJ whole genome shotgun (WGS) entry which is preliminary data.</text>
</comment>
<keyword evidence="3" id="KW-0964">Secreted</keyword>
<feature type="domain" description="Peptidase S1" evidence="12">
    <location>
        <begin position="1019"/>
        <end position="1233"/>
    </location>
</feature>
<dbReference type="InterPro" id="IPR043504">
    <property type="entry name" value="Peptidase_S1_PA_chymotrypsin"/>
</dbReference>
<evidence type="ECO:0000256" key="7">
    <source>
        <dbReference type="ARBA" id="ARBA00022825"/>
    </source>
</evidence>
<dbReference type="InterPro" id="IPR001314">
    <property type="entry name" value="Peptidase_S1A"/>
</dbReference>
<evidence type="ECO:0000256" key="3">
    <source>
        <dbReference type="ARBA" id="ARBA00022525"/>
    </source>
</evidence>
<dbReference type="SMART" id="SM00020">
    <property type="entry name" value="Tryp_SPc"/>
    <property type="match status" value="5"/>
</dbReference>
<dbReference type="GO" id="GO:0016485">
    <property type="term" value="P:protein processing"/>
    <property type="evidence" value="ECO:0007669"/>
    <property type="project" value="UniProtKB-ARBA"/>
</dbReference>
<keyword evidence="4 10" id="KW-0645">Protease</keyword>
<name>A0A0L0C553_LUCCU</name>
<keyword evidence="5 11" id="KW-0732">Signal</keyword>
<evidence type="ECO:0000256" key="4">
    <source>
        <dbReference type="ARBA" id="ARBA00022670"/>
    </source>
</evidence>
<dbReference type="CDD" id="cd00190">
    <property type="entry name" value="Tryp_SPc"/>
    <property type="match status" value="5"/>
</dbReference>
<dbReference type="GO" id="GO:0004252">
    <property type="term" value="F:serine-type endopeptidase activity"/>
    <property type="evidence" value="ECO:0007669"/>
    <property type="project" value="InterPro"/>
</dbReference>
<dbReference type="PROSITE" id="PS50240">
    <property type="entry name" value="TRYPSIN_DOM"/>
    <property type="match status" value="5"/>
</dbReference>
<keyword evidence="6 10" id="KW-0378">Hydrolase</keyword>
<protein>
    <submittedName>
        <fullName evidence="13">Trypsin zeta</fullName>
    </submittedName>
</protein>
<dbReference type="SUPFAM" id="SSF50494">
    <property type="entry name" value="Trypsin-like serine proteases"/>
    <property type="match status" value="5"/>
</dbReference>
<comment type="subcellular location">
    <subcellularLocation>
        <location evidence="1">Secreted</location>
    </subcellularLocation>
</comment>
<feature type="chain" id="PRO_5005535564" evidence="11">
    <location>
        <begin position="18"/>
        <end position="1233"/>
    </location>
</feature>
<reference evidence="13 14" key="1">
    <citation type="journal article" date="2015" name="Nat. Commun.">
        <title>Lucilia cuprina genome unlocks parasitic fly biology to underpin future interventions.</title>
        <authorList>
            <person name="Anstead C.A."/>
            <person name="Korhonen P.K."/>
            <person name="Young N.D."/>
            <person name="Hall R.S."/>
            <person name="Jex A.R."/>
            <person name="Murali S.C."/>
            <person name="Hughes D.S."/>
            <person name="Lee S.F."/>
            <person name="Perry T."/>
            <person name="Stroehlein A.J."/>
            <person name="Ansell B.R."/>
            <person name="Breugelmans B."/>
            <person name="Hofmann A."/>
            <person name="Qu J."/>
            <person name="Dugan S."/>
            <person name="Lee S.L."/>
            <person name="Chao H."/>
            <person name="Dinh H."/>
            <person name="Han Y."/>
            <person name="Doddapaneni H.V."/>
            <person name="Worley K.C."/>
            <person name="Muzny D.M."/>
            <person name="Ioannidis P."/>
            <person name="Waterhouse R.M."/>
            <person name="Zdobnov E.M."/>
            <person name="James P.J."/>
            <person name="Bagnall N.H."/>
            <person name="Kotze A.C."/>
            <person name="Gibbs R.A."/>
            <person name="Richards S."/>
            <person name="Batterham P."/>
            <person name="Gasser R.B."/>
        </authorList>
    </citation>
    <scope>NUCLEOTIDE SEQUENCE [LARGE SCALE GENOMIC DNA]</scope>
    <source>
        <strain evidence="13 14">LS</strain>
        <tissue evidence="13">Full body</tissue>
    </source>
</reference>
<dbReference type="InterPro" id="IPR033116">
    <property type="entry name" value="TRYPSIN_SER"/>
</dbReference>
<keyword evidence="7 10" id="KW-0720">Serine protease</keyword>
<evidence type="ECO:0000256" key="5">
    <source>
        <dbReference type="ARBA" id="ARBA00022729"/>
    </source>
</evidence>
<proteinExistence type="inferred from homology"/>
<sequence>MLKYCGIILLVLATTLAASLPAGYEEPELFNNDHRIVGGHEVNIAKHPHQISMRRKSSKTRAFSHICGGSIYKANIIVTAAHCVSKKKADSFLIVAGTSTRNGGDGAVSLVSKIIMHEKYNSTIYDNDVALMILSTPLPLNGVTMAPISLASEAPKQGAKAFITGWGTIKAGGKASDKLLEVQVPVISNERCDALYASYYGPGRISNSMVCAGLDGVGGKDACQGDSGGPFVVNGQLAGVVSWGRGCALADYPALAASLPALNDEPELFKNDQRIVGGYAVDITKHPHQISMRRKSSANNAFSHTCGGSIYKANVIVTAAHCVNNRSPEVFIIVAGTSTRNGGDGVVARVSKIIMHEKYNASITDNDVALMILSTPLPLNGVTIAPITLAKEAPKHGAKAVITGWGTTSSGGYSSNQLLEVQAPIVNNERCDALYAVAYGPGRITDSMICAGVEDVGGKDACQGDSGGPLLVNHQLAGIVSWGRGCALPYYPGVYANVAAFTEWIETKNCNFYVALVESAAVNNYAESRIIGGREVSISIHPYQVSIRRKSCESCAFLHACGGVIYDEKTILTAAHCVYKRQENTFVVIAGSDNRSGADGYIVRLKKIVIHENYNPALNENDIAVIILDSSLPLNGITTSAVNLASEEPKTNAMAIVSGWGATTEGGSNSLKLQEVDVFIIDRVACDASYGYDRITDDMLCAGSKIGGKDACQYDSGGPLISNNKLVGIVSWAIGCARPEYPGVYTNVAFFKTWIENVVKNNYFYGFSVKDSQEPNKRIVGGTTVDIGKHGHQISLRKKNIFNPSAPYSHTCGGSIYSETIVLTAAHCIIATVPSQLKVVAGANIKNGNDGVMVPVKEIIMHENYNPKNYNNDVAILLLAVPLPLNQFTIRPIELIDDEPTAGTMTTITGWGALVEGGDSPSFLQEVKIPVVSLDECNEDYSGGITEYMLCAGLRGQGGKDSCQGDSGGPLTIRNKLAGIVSWGYGCARPEYPGVYANVWTLKSWILEKIQQINKDIQFQVSLQTSYHFCGGTLIAKRFVLTAAHCTDGKSATNPPFNVRLGSKYSAKEGLVVKPIQIYQHEQYNANTIDYDFSILKLEDYDETLLPFQIQYAKLPSKDDIKDGTVLTVSGWGNTQNSSESRDVLRAVKVPKVNEDVCAKAYSGFGAITERMICAGRPEGGKDACQGDSGGPLFRNNVIWGVVSWGYGCARPNYPGVYSRVSTVLEWIEATTK</sequence>
<evidence type="ECO:0000256" key="1">
    <source>
        <dbReference type="ARBA" id="ARBA00004613"/>
    </source>
</evidence>
<feature type="domain" description="Peptidase S1" evidence="12">
    <location>
        <begin position="275"/>
        <end position="510"/>
    </location>
</feature>
<keyword evidence="14" id="KW-1185">Reference proteome</keyword>